<dbReference type="PANTHER" id="PTHR15600">
    <property type="entry name" value="SACSIN"/>
    <property type="match status" value="1"/>
</dbReference>
<keyword evidence="4" id="KW-1185">Reference proteome</keyword>
<accession>A0A2Z6RHR8</accession>
<dbReference type="CDD" id="cd18186">
    <property type="entry name" value="BTB_POZ_ZBTB_KLHL-like"/>
    <property type="match status" value="1"/>
</dbReference>
<dbReference type="PANTHER" id="PTHR15600:SF42">
    <property type="entry name" value="SACSIN"/>
    <property type="match status" value="1"/>
</dbReference>
<feature type="region of interest" description="Disordered" evidence="1">
    <location>
        <begin position="1"/>
        <end position="21"/>
    </location>
</feature>
<evidence type="ECO:0000259" key="2">
    <source>
        <dbReference type="PROSITE" id="PS50097"/>
    </source>
</evidence>
<dbReference type="Proteomes" id="UP000247702">
    <property type="component" value="Unassembled WGS sequence"/>
</dbReference>
<evidence type="ECO:0000256" key="1">
    <source>
        <dbReference type="SAM" id="MobiDB-lite"/>
    </source>
</evidence>
<dbReference type="SUPFAM" id="SSF54695">
    <property type="entry name" value="POZ domain"/>
    <property type="match status" value="1"/>
</dbReference>
<dbReference type="SUPFAM" id="SSF55874">
    <property type="entry name" value="ATPase domain of HSP90 chaperone/DNA topoisomerase II/histidine kinase"/>
    <property type="match status" value="2"/>
</dbReference>
<dbReference type="NCBIfam" id="NF047352">
    <property type="entry name" value="P_loop_sacsin"/>
    <property type="match status" value="1"/>
</dbReference>
<evidence type="ECO:0000313" key="4">
    <source>
        <dbReference type="Proteomes" id="UP000247702"/>
    </source>
</evidence>
<dbReference type="InterPro" id="IPR036890">
    <property type="entry name" value="HATPase_C_sf"/>
</dbReference>
<proteinExistence type="predicted"/>
<dbReference type="STRING" id="94130.A0A2Z6RHR8"/>
<gene>
    <name evidence="3" type="ORF">RclHR1_02760004</name>
</gene>
<dbReference type="GO" id="GO:0030544">
    <property type="term" value="F:Hsp70 protein binding"/>
    <property type="evidence" value="ECO:0007669"/>
    <property type="project" value="TreeGrafter"/>
</dbReference>
<organism evidence="3 4">
    <name type="scientific">Rhizophagus clarus</name>
    <dbReference type="NCBI Taxonomy" id="94130"/>
    <lineage>
        <taxon>Eukaryota</taxon>
        <taxon>Fungi</taxon>
        <taxon>Fungi incertae sedis</taxon>
        <taxon>Mucoromycota</taxon>
        <taxon>Glomeromycotina</taxon>
        <taxon>Glomeromycetes</taxon>
        <taxon>Glomerales</taxon>
        <taxon>Glomeraceae</taxon>
        <taxon>Rhizophagus</taxon>
    </lineage>
</organism>
<comment type="caution">
    <text evidence="3">The sequence shown here is derived from an EMBL/GenBank/DDBJ whole genome shotgun (WGS) entry which is preliminary data.</text>
</comment>
<feature type="domain" description="BTB" evidence="2">
    <location>
        <begin position="1794"/>
        <end position="1849"/>
    </location>
</feature>
<dbReference type="SMART" id="SM00225">
    <property type="entry name" value="BTB"/>
    <property type="match status" value="1"/>
</dbReference>
<dbReference type="Gene3D" id="3.30.710.10">
    <property type="entry name" value="Potassium Channel Kv1.1, Chain A"/>
    <property type="match status" value="1"/>
</dbReference>
<dbReference type="InterPro" id="IPR058210">
    <property type="entry name" value="SACS/Nov_dom"/>
</dbReference>
<dbReference type="Pfam" id="PF00651">
    <property type="entry name" value="BTB"/>
    <property type="match status" value="1"/>
</dbReference>
<dbReference type="InterPro" id="IPR052972">
    <property type="entry name" value="Sacsin_chaperone_reg"/>
</dbReference>
<name>A0A2Z6RHR8_9GLOM</name>
<dbReference type="InterPro" id="IPR011333">
    <property type="entry name" value="SKP1/BTB/POZ_sf"/>
</dbReference>
<evidence type="ECO:0000313" key="3">
    <source>
        <dbReference type="EMBL" id="GBB96451.1"/>
    </source>
</evidence>
<protein>
    <recommendedName>
        <fullName evidence="2">BTB domain-containing protein</fullName>
    </recommendedName>
</protein>
<dbReference type="Pfam" id="PF25794">
    <property type="entry name" value="SACS"/>
    <property type="match status" value="2"/>
</dbReference>
<dbReference type="InterPro" id="IPR000210">
    <property type="entry name" value="BTB/POZ_dom"/>
</dbReference>
<reference evidence="3 4" key="1">
    <citation type="submission" date="2017-11" db="EMBL/GenBank/DDBJ databases">
        <title>The genome of Rhizophagus clarus HR1 reveals common genetic basis of auxotrophy among arbuscular mycorrhizal fungi.</title>
        <authorList>
            <person name="Kobayashi Y."/>
        </authorList>
    </citation>
    <scope>NUCLEOTIDE SEQUENCE [LARGE SCALE GENOMIC DNA]</scope>
    <source>
        <strain evidence="3 4">HR1</strain>
    </source>
</reference>
<dbReference type="PROSITE" id="PS50097">
    <property type="entry name" value="BTB"/>
    <property type="match status" value="1"/>
</dbReference>
<sequence>MTNTNTGPNAPKGAVGKEFRPREPYTHRLRKILEEYPDGSQILREILQNSDDAKSTEQIFILDHNTYPSNRLINPHLDYEKRDFQSLLKLADSEKHDQFDKIGVMGVGFNSIYHITDSPSFITGDKYVILDPHEWYFRGGIQFDLVGGRLAEHYPDQFAPFRIPCDKKFEGTIFRYPLRNSSESEISKKIYKIDEISEMFRKFYENESINCLLFLKYIECISFYELEKDATEPKLLYKIQLDNAEDVRQERRLIVEKIIPMMDSLTSGILDENQQLEATYVASFSRQKGVFKEPNSKWLILNYLDDLLKTEAYFKDKFKKSIREYKFIPNVGLAVPLENLNATGRLFCFLPLPIEMPFLVSVHGYFAVNTNRRSLWSSEENEDLSLDSLAYLKIEWNKYLFENVLPNAWVKLLRGLPKVLDIQLIEIYKFWPKIGSTSSIASSFCKDLIKNVVENLDIDDCVFYGFTNWLSLNNGYLNVRMLDDNLLKVIGNIGFPVISAPPDIIRILKESKHKSSLKILSPAIIRDYLNSNRARWEDNAISRQEVLQLFEYILSDKKFNELEGFKMIPLANDTFGTLTLSGESYVYIDKTIDEMKNYRNERNSLINQLNSDRLVDKKINPGLYEILYNYAKAGWDKCNLNIKILDEIDVKDLILIISDIGENRELSMNEINNVIEILKRIAKIQNNTRIEGNDLKSLDGLLIPSTENKLVSLDEIQFDDMGDKLSEEERRDYKISHRSINIDLAEELQMQTLKGTIYGIREPCWETYEQYESLTTRIKNILNDYSINSLFKEFLQNADDAGAAYFSIIVDERKMVYSYKKSFFSEEMVGWQGPAIWIYNSAEFTDEDFESLLKLGIGSKSQDDEKIGKFGIGFNCAFNFTDLPSFVSGKYISFLDPHEKFLPAQGKPPRKRRGIRINFKEKNWNFKRRFPDQCRPYEALGCDFSEEFKGTLFRLPLRTDELARQSKISQRVYKISDVRSLFNRVDGIKEMLFLRYIESCSLYRMTDGDRKPQLMWVAKIDNINDCRDDRRKVVNSIDDAPTYQLDIERKDYMQDKQVSEIWAICTGGHDEIESEFDENFSEDFEKFLKEKRLIKPRGGVASLRARSDEKSLDELRDELIPNPPELKGEAYSYLPLSINTNLGVHLNGNFSLPSGRNGIPQSEKDFLQADCDDAKWNKYVLHNVLPDLHVKLLDYIIELEKEKHEQETDYVPHSIYNLWPIKNLTTGLYKEYGLNVIRKLGCEGYEIFWTKSAGGQFISLEDSKIFGTKETVVADILVGLEVPAVKLDENQIEHLNEIVKFGDPFPYVPVTGESVCDNLRAVMHSIPTFTRESMFKLLDFILQDRSSFGILTGLPLVPLSDGSIGNFGEIYYVGKQEHLDLFPNTGSSKFIFTELPRNLEKFFYDSDFCAYTNIKKFDASAISILLPSVLKPAKELKWDPDRETLPNKSWLEKIWSILNEGLEDTDFKRLSVYPLLPMIQPSNMLIRPEANNPLLYIHESVHALFPSFPALIKLKVRITNMSFPTSAHEDFKKCVIECNSENVIDSLERIRSNNSMKRWFEKCKLSSEEYENFRAFIKKDLATLIARGKSQAKFMNVLKSLPIWPLRSPKNKFIDATSGKLLTNKIPFFSFDEKIDFYRCDNESDFYALNGLGVTSINEFEYLEIIVTYITTEFPSPSQDYVDFLKYFLSLGNQEVEDYLKRFPVIPNESLTKFVKVNTLYDKSVCSILANADKFLPSDLQDNSVCLEALKRMGLICLPPLPPPPPPPISNGHREVLLNSLLEQLTMKSDNGYHDAIFAVDGEMIHANRYVLLAASKKFKDIFRDNTDNRPIEVNFRQDSFCVFLKLLYGQPFKDAINPILCTADNYEKKQDFKTYYVSFLIDLLKLTVSYEVEPVRIEVEYSIIECQCISVHNLCKILGCLERYDKDQRLGNFYKPLIKSSKILIDEQLLELRDNAVDKSEILQMENMLEQFM</sequence>
<dbReference type="EMBL" id="BEXD01001957">
    <property type="protein sequence ID" value="GBB96451.1"/>
    <property type="molecule type" value="Genomic_DNA"/>
</dbReference>